<feature type="chain" id="PRO_5035301899" evidence="1">
    <location>
        <begin position="25"/>
        <end position="80"/>
    </location>
</feature>
<evidence type="ECO:0000313" key="2">
    <source>
        <dbReference type="EMBL" id="KAF5883053.1"/>
    </source>
</evidence>
<reference evidence="2" key="1">
    <citation type="submission" date="2020-07" db="EMBL/GenBank/DDBJ databases">
        <title>Clarias magur genome sequencing, assembly and annotation.</title>
        <authorList>
            <person name="Kushwaha B."/>
            <person name="Kumar R."/>
            <person name="Das P."/>
            <person name="Joshi C.G."/>
            <person name="Kumar D."/>
            <person name="Nagpure N.S."/>
            <person name="Pandey M."/>
            <person name="Agarwal S."/>
            <person name="Srivastava S."/>
            <person name="Singh M."/>
            <person name="Sahoo L."/>
            <person name="Jayasankar P."/>
            <person name="Meher P.K."/>
            <person name="Koringa P.G."/>
            <person name="Iquebal M.A."/>
            <person name="Das S.P."/>
            <person name="Bit A."/>
            <person name="Patnaik S."/>
            <person name="Patel N."/>
            <person name="Shah T.M."/>
            <person name="Hinsu A."/>
            <person name="Jena J.K."/>
        </authorList>
    </citation>
    <scope>NUCLEOTIDE SEQUENCE</scope>
    <source>
        <strain evidence="2">CIFAMagur01</strain>
        <tissue evidence="2">Testis</tissue>
    </source>
</reference>
<dbReference type="PROSITE" id="PS00127">
    <property type="entry name" value="RNASE_PANCREATIC"/>
    <property type="match status" value="1"/>
</dbReference>
<accession>A0A8J4WN72</accession>
<protein>
    <submittedName>
        <fullName evidence="2">Ribonuclease-like 3</fullName>
    </submittedName>
</protein>
<keyword evidence="3" id="KW-1185">Reference proteome</keyword>
<feature type="non-terminal residue" evidence="2">
    <location>
        <position position="80"/>
    </location>
</feature>
<feature type="non-terminal residue" evidence="2">
    <location>
        <position position="1"/>
    </location>
</feature>
<evidence type="ECO:0000256" key="1">
    <source>
        <dbReference type="SAM" id="SignalP"/>
    </source>
</evidence>
<dbReference type="Gene3D" id="3.10.130.10">
    <property type="entry name" value="Ribonuclease A-like domain"/>
    <property type="match status" value="1"/>
</dbReference>
<dbReference type="InterPro" id="IPR036816">
    <property type="entry name" value="RNaseA-like_dom_sf"/>
</dbReference>
<gene>
    <name evidence="2" type="primary">rnasel3</name>
    <name evidence="2" type="ORF">DAT39_022994</name>
</gene>
<dbReference type="Proteomes" id="UP000727407">
    <property type="component" value="Unassembled WGS sequence"/>
</dbReference>
<name>A0A8J4WN72_CLAMG</name>
<dbReference type="EMBL" id="QNUK01001369">
    <property type="protein sequence ID" value="KAF5883053.1"/>
    <property type="molecule type" value="Genomic_DNA"/>
</dbReference>
<sequence>FVMEMCQSGLVLLLVLYALPPAKAPPSNVKRLYEKFLNNHVYENMTKDDCTGVMFRRGISSANSNKCKLRNTFILASAEQ</sequence>
<proteinExistence type="predicted"/>
<evidence type="ECO:0000313" key="3">
    <source>
        <dbReference type="Proteomes" id="UP000727407"/>
    </source>
</evidence>
<organism evidence="2 3">
    <name type="scientific">Clarias magur</name>
    <name type="common">Asian catfish</name>
    <name type="synonym">Macropteronotus magur</name>
    <dbReference type="NCBI Taxonomy" id="1594786"/>
    <lineage>
        <taxon>Eukaryota</taxon>
        <taxon>Metazoa</taxon>
        <taxon>Chordata</taxon>
        <taxon>Craniata</taxon>
        <taxon>Vertebrata</taxon>
        <taxon>Euteleostomi</taxon>
        <taxon>Actinopterygii</taxon>
        <taxon>Neopterygii</taxon>
        <taxon>Teleostei</taxon>
        <taxon>Ostariophysi</taxon>
        <taxon>Siluriformes</taxon>
        <taxon>Clariidae</taxon>
        <taxon>Clarias</taxon>
    </lineage>
</organism>
<dbReference type="OrthoDB" id="8573660at2759"/>
<dbReference type="InterPro" id="IPR023411">
    <property type="entry name" value="RNaseA_AS"/>
</dbReference>
<feature type="signal peptide" evidence="1">
    <location>
        <begin position="1"/>
        <end position="24"/>
    </location>
</feature>
<dbReference type="AlphaFoldDB" id="A0A8J4WN72"/>
<comment type="caution">
    <text evidence="2">The sequence shown here is derived from an EMBL/GenBank/DDBJ whole genome shotgun (WGS) entry which is preliminary data.</text>
</comment>
<dbReference type="SUPFAM" id="SSF54076">
    <property type="entry name" value="RNase A-like"/>
    <property type="match status" value="1"/>
</dbReference>
<keyword evidence="1" id="KW-0732">Signal</keyword>